<comment type="cofactor">
    <cofactor evidence="1">
        <name>FAD</name>
        <dbReference type="ChEBI" id="CHEBI:57692"/>
    </cofactor>
</comment>
<dbReference type="PRINTS" id="PR00368">
    <property type="entry name" value="FADPNR"/>
</dbReference>
<evidence type="ECO:0000256" key="6">
    <source>
        <dbReference type="ARBA" id="ARBA00023284"/>
    </source>
</evidence>
<evidence type="ECO:0000259" key="8">
    <source>
        <dbReference type="Pfam" id="PF07992"/>
    </source>
</evidence>
<dbReference type="InterPro" id="IPR016156">
    <property type="entry name" value="FAD/NAD-linked_Rdtase_dimer_sf"/>
</dbReference>
<organism evidence="9 10">
    <name type="scientific">Cellulosilyticum lentocellum (strain ATCC 49066 / DSM 5427 / NCIMB 11756 / RHM5)</name>
    <name type="common">Clostridium lentocellum</name>
    <dbReference type="NCBI Taxonomy" id="642492"/>
    <lineage>
        <taxon>Bacteria</taxon>
        <taxon>Bacillati</taxon>
        <taxon>Bacillota</taxon>
        <taxon>Clostridia</taxon>
        <taxon>Lachnospirales</taxon>
        <taxon>Cellulosilyticaceae</taxon>
        <taxon>Cellulosilyticum</taxon>
    </lineage>
</organism>
<dbReference type="InterPro" id="IPR023753">
    <property type="entry name" value="FAD/NAD-binding_dom"/>
</dbReference>
<dbReference type="InterPro" id="IPR036188">
    <property type="entry name" value="FAD/NAD-bd_sf"/>
</dbReference>
<evidence type="ECO:0000256" key="4">
    <source>
        <dbReference type="ARBA" id="ARBA00022827"/>
    </source>
</evidence>
<dbReference type="InterPro" id="IPR050260">
    <property type="entry name" value="FAD-bd_OxRdtase"/>
</dbReference>
<dbReference type="PRINTS" id="PR00411">
    <property type="entry name" value="PNDRDTASEI"/>
</dbReference>
<protein>
    <submittedName>
        <fullName evidence="9">CoA-disulfide reductase</fullName>
        <ecNumber evidence="9">1.8.1.14</ecNumber>
    </submittedName>
</protein>
<evidence type="ECO:0000256" key="5">
    <source>
        <dbReference type="ARBA" id="ARBA00023002"/>
    </source>
</evidence>
<keyword evidence="3" id="KW-0285">Flavoprotein</keyword>
<keyword evidence="10" id="KW-1185">Reference proteome</keyword>
<dbReference type="eggNOG" id="COG0446">
    <property type="taxonomic scope" value="Bacteria"/>
</dbReference>
<keyword evidence="4" id="KW-0274">FAD</keyword>
<dbReference type="GO" id="GO:0050451">
    <property type="term" value="F:CoA-disulfide reductase (NADPH) activity"/>
    <property type="evidence" value="ECO:0007669"/>
    <property type="project" value="UniProtKB-EC"/>
</dbReference>
<accession>F2JNF9</accession>
<feature type="domain" description="Pyridine nucleotide-disulphide oxidoreductase dimerisation" evidence="7">
    <location>
        <begin position="331"/>
        <end position="432"/>
    </location>
</feature>
<proteinExistence type="inferred from homology"/>
<dbReference type="EMBL" id="CP002582">
    <property type="protein sequence ID" value="ADZ84735.1"/>
    <property type="molecule type" value="Genomic_DNA"/>
</dbReference>
<dbReference type="Pfam" id="PF02852">
    <property type="entry name" value="Pyr_redox_dim"/>
    <property type="match status" value="1"/>
</dbReference>
<dbReference type="PANTHER" id="PTHR43429:SF1">
    <property type="entry name" value="NAD(P)H SULFUR OXIDOREDUCTASE (COA-DEPENDENT)"/>
    <property type="match status" value="1"/>
</dbReference>
<dbReference type="AlphaFoldDB" id="F2JNF9"/>
<evidence type="ECO:0000313" key="10">
    <source>
        <dbReference type="Proteomes" id="UP000008467"/>
    </source>
</evidence>
<dbReference type="PANTHER" id="PTHR43429">
    <property type="entry name" value="PYRIDINE NUCLEOTIDE-DISULFIDE OXIDOREDUCTASE DOMAIN-CONTAINING"/>
    <property type="match status" value="1"/>
</dbReference>
<dbReference type="Gene3D" id="3.50.50.60">
    <property type="entry name" value="FAD/NAD(P)-binding domain"/>
    <property type="match status" value="2"/>
</dbReference>
<dbReference type="Pfam" id="PF07992">
    <property type="entry name" value="Pyr_redox_2"/>
    <property type="match status" value="1"/>
</dbReference>
<dbReference type="EC" id="1.8.1.14" evidence="9"/>
<evidence type="ECO:0000313" key="9">
    <source>
        <dbReference type="EMBL" id="ADZ84735.1"/>
    </source>
</evidence>
<sequence length="444" mass="48121">MRIIIIGGIAAGMSAAAKLRRLDKEAEVVVYEKSPHVSFGACGLPYYVGGFFDNEAQMLARTPQQLIASGIELYIEHEVLQVIPETKTLQIKDLKAGTIKEDHYDTLMIATGASSIMPPIENLNLKNVHTLRSMADGKALREALRKPEVKRVGIIGAGFIGLEAVEAAKALGKEVAVFQLEDRILKEVFDQEVTELLEAELKAHDVALYLNSKVTALRGEGYATHIVTENEEIPVDLVLLATGVRPNTAFLDNTDIERLRNGAIVVDQEGKTSLPGVYAAGDCATVPHLLKGEPAYIPLATSANKLGRIVGENLAGNHEVFEGTLGSSCIKLMNMEAGRTGLSEAEAESMGLDYKTVFITDKNQTDYYPGQEDLSIKLIYDANTKILLGGQVVGRKDAVQRTNVLAVAIYARLTTKQLGMLDLCYAPPFARTWDAINIAGNVAK</sequence>
<dbReference type="STRING" id="642492.Clole_3039"/>
<dbReference type="HOGENOM" id="CLU_003291_1_3_9"/>
<evidence type="ECO:0000256" key="3">
    <source>
        <dbReference type="ARBA" id="ARBA00022630"/>
    </source>
</evidence>
<gene>
    <name evidence="9" type="ordered locus">Clole_3039</name>
</gene>
<keyword evidence="6" id="KW-0676">Redox-active center</keyword>
<reference evidence="9 10" key="1">
    <citation type="journal article" date="2011" name="J. Bacteriol.">
        <title>Complete genome sequence of the cellulose-degrading bacterium Cellulosilyticum lentocellum.</title>
        <authorList>
            <consortium name="US DOE Joint Genome Institute"/>
            <person name="Miller D.A."/>
            <person name="Suen G."/>
            <person name="Bruce D."/>
            <person name="Copeland A."/>
            <person name="Cheng J.F."/>
            <person name="Detter C."/>
            <person name="Goodwin L.A."/>
            <person name="Han C.S."/>
            <person name="Hauser L.J."/>
            <person name="Land M.L."/>
            <person name="Lapidus A."/>
            <person name="Lucas S."/>
            <person name="Meincke L."/>
            <person name="Pitluck S."/>
            <person name="Tapia R."/>
            <person name="Teshima H."/>
            <person name="Woyke T."/>
            <person name="Fox B.G."/>
            <person name="Angert E.R."/>
            <person name="Currie C.R."/>
        </authorList>
    </citation>
    <scope>NUCLEOTIDE SEQUENCE [LARGE SCALE GENOMIC DNA]</scope>
    <source>
        <strain evidence="10">ATCC 49066 / DSM 5427 / NCIMB 11756 / RHM5</strain>
    </source>
</reference>
<feature type="domain" description="FAD/NAD(P)-binding" evidence="8">
    <location>
        <begin position="1"/>
        <end position="291"/>
    </location>
</feature>
<dbReference type="SUPFAM" id="SSF51905">
    <property type="entry name" value="FAD/NAD(P)-binding domain"/>
    <property type="match status" value="1"/>
</dbReference>
<evidence type="ECO:0000259" key="7">
    <source>
        <dbReference type="Pfam" id="PF02852"/>
    </source>
</evidence>
<dbReference type="SUPFAM" id="SSF55424">
    <property type="entry name" value="FAD/NAD-linked reductases, dimerisation (C-terminal) domain"/>
    <property type="match status" value="1"/>
</dbReference>
<evidence type="ECO:0000256" key="1">
    <source>
        <dbReference type="ARBA" id="ARBA00001974"/>
    </source>
</evidence>
<name>F2JNF9_CELLD</name>
<comment type="similarity">
    <text evidence="2">Belongs to the class-III pyridine nucleotide-disulfide oxidoreductase family.</text>
</comment>
<keyword evidence="5 9" id="KW-0560">Oxidoreductase</keyword>
<dbReference type="KEGG" id="cle:Clole_3039"/>
<dbReference type="NCBIfam" id="NF007123">
    <property type="entry name" value="PRK09564.1"/>
    <property type="match status" value="1"/>
</dbReference>
<dbReference type="Proteomes" id="UP000008467">
    <property type="component" value="Chromosome"/>
</dbReference>
<dbReference type="RefSeq" id="WP_013658014.1">
    <property type="nucleotide sequence ID" value="NC_015275.1"/>
</dbReference>
<dbReference type="InterPro" id="IPR004099">
    <property type="entry name" value="Pyr_nucl-diS_OxRdtase_dimer"/>
</dbReference>
<evidence type="ECO:0000256" key="2">
    <source>
        <dbReference type="ARBA" id="ARBA00009130"/>
    </source>
</evidence>